<evidence type="ECO:0000313" key="2">
    <source>
        <dbReference type="Proteomes" id="UP000637578"/>
    </source>
</evidence>
<dbReference type="RefSeq" id="WP_189052918.1">
    <property type="nucleotide sequence ID" value="NZ_BMMK01000001.1"/>
</dbReference>
<accession>A0A8J3FUG0</accession>
<reference evidence="1" key="2">
    <citation type="submission" date="2020-09" db="EMBL/GenBank/DDBJ databases">
        <authorList>
            <person name="Sun Q."/>
            <person name="Zhou Y."/>
        </authorList>
    </citation>
    <scope>NUCLEOTIDE SEQUENCE</scope>
    <source>
        <strain evidence="1">CGMCC 4.5737</strain>
    </source>
</reference>
<proteinExistence type="predicted"/>
<organism evidence="1 2">
    <name type="scientific">Longimycelium tulufanense</name>
    <dbReference type="NCBI Taxonomy" id="907463"/>
    <lineage>
        <taxon>Bacteria</taxon>
        <taxon>Bacillati</taxon>
        <taxon>Actinomycetota</taxon>
        <taxon>Actinomycetes</taxon>
        <taxon>Pseudonocardiales</taxon>
        <taxon>Pseudonocardiaceae</taxon>
        <taxon>Longimycelium</taxon>
    </lineage>
</organism>
<reference evidence="1" key="1">
    <citation type="journal article" date="2014" name="Int. J. Syst. Evol. Microbiol.">
        <title>Complete genome sequence of Corynebacterium casei LMG S-19264T (=DSM 44701T), isolated from a smear-ripened cheese.</title>
        <authorList>
            <consortium name="US DOE Joint Genome Institute (JGI-PGF)"/>
            <person name="Walter F."/>
            <person name="Albersmeier A."/>
            <person name="Kalinowski J."/>
            <person name="Ruckert C."/>
        </authorList>
    </citation>
    <scope>NUCLEOTIDE SEQUENCE</scope>
    <source>
        <strain evidence="1">CGMCC 4.5737</strain>
    </source>
</reference>
<comment type="caution">
    <text evidence="1">The sequence shown here is derived from an EMBL/GenBank/DDBJ whole genome shotgun (WGS) entry which is preliminary data.</text>
</comment>
<keyword evidence="2" id="KW-1185">Reference proteome</keyword>
<gene>
    <name evidence="1" type="ORF">GCM10012275_02530</name>
</gene>
<dbReference type="Proteomes" id="UP000637578">
    <property type="component" value="Unassembled WGS sequence"/>
</dbReference>
<protein>
    <submittedName>
        <fullName evidence="1">Uncharacterized protein</fullName>
    </submittedName>
</protein>
<dbReference type="EMBL" id="BMMK01000001">
    <property type="protein sequence ID" value="GGM34752.1"/>
    <property type="molecule type" value="Genomic_DNA"/>
</dbReference>
<name>A0A8J3FUG0_9PSEU</name>
<evidence type="ECO:0000313" key="1">
    <source>
        <dbReference type="EMBL" id="GGM34752.1"/>
    </source>
</evidence>
<dbReference type="AlphaFoldDB" id="A0A8J3FUG0"/>
<sequence length="75" mass="8246">MVAPRPITEILTEVLRSVPAANPPLQERVAWLRRKTILLEEIAHHGGPEAAPALDRAANARAEAARIHRVSFPKP</sequence>